<evidence type="ECO:0000256" key="1">
    <source>
        <dbReference type="SAM" id="MobiDB-lite"/>
    </source>
</evidence>
<evidence type="ECO:0000313" key="3">
    <source>
        <dbReference type="EMBL" id="KAI1711160.1"/>
    </source>
</evidence>
<keyword evidence="2" id="KW-1133">Transmembrane helix</keyword>
<comment type="caution">
    <text evidence="3">The sequence shown here is derived from an EMBL/GenBank/DDBJ whole genome shotgun (WGS) entry which is preliminary data.</text>
</comment>
<name>A0AAD4R5C1_9BILA</name>
<feature type="compositionally biased region" description="Polar residues" evidence="1">
    <location>
        <begin position="305"/>
        <end position="317"/>
    </location>
</feature>
<dbReference type="Proteomes" id="UP001201812">
    <property type="component" value="Unassembled WGS sequence"/>
</dbReference>
<keyword evidence="2" id="KW-0812">Transmembrane</keyword>
<evidence type="ECO:0000313" key="4">
    <source>
        <dbReference type="Proteomes" id="UP001201812"/>
    </source>
</evidence>
<dbReference type="EMBL" id="JAKKPZ010000023">
    <property type="protein sequence ID" value="KAI1711160.1"/>
    <property type="molecule type" value="Genomic_DNA"/>
</dbReference>
<evidence type="ECO:0000256" key="2">
    <source>
        <dbReference type="SAM" id="Phobius"/>
    </source>
</evidence>
<sequence>MDAAAQNVTAAAAAAVLGQTNAASVVPFSSAAASVPQSTTTLIGQRIMENQRPSNGLLRPVAAELLAQLMQASSAGPQPQHPFAGAPSSQAPFSAIAQNAQAQQQTISAQVSAAAAMAAAHFGETTVSDYVSNQQSINHQAAAYAAASAVSSYNLLANIGMSVVYNNNNTMANVMNHAGSGGAPTPSHPYALIASPPIAAANLCTDSNPHSCLMHPSHQQNAQTRFGRNSIQQMQSSQMASPNNAFGSSSQNQRNLAPFHSSANLQQLHSSQNHHFLNETSAPPSPMNQINITSRSSGRALKRSLPSSNTPSNQVHLSQAAAASAANAAATHSEDIAAVNQATALLLDAAAADESAQQRTTTTTATATTIVQLQQQQTLQPSAAAVLPLSESNRSFASQMVATAAAASAAAMLQAPTVARQQTSINENSTSLMVGVRDPEQNSQTTTTLLGPARIATTSMEEFLAAMTAAASVHGMASPQAIRPAAYASAIQPTPSPDVLLWPRLLQLLHVAITIIVTITIILRYVTGVMLRPMRLRASQIR</sequence>
<keyword evidence="2" id="KW-0472">Membrane</keyword>
<proteinExistence type="predicted"/>
<keyword evidence="4" id="KW-1185">Reference proteome</keyword>
<feature type="compositionally biased region" description="Polar residues" evidence="1">
    <location>
        <begin position="242"/>
        <end position="255"/>
    </location>
</feature>
<protein>
    <submittedName>
        <fullName evidence="3">Uncharacterized protein</fullName>
    </submittedName>
</protein>
<feature type="compositionally biased region" description="Polar residues" evidence="1">
    <location>
        <begin position="276"/>
        <end position="297"/>
    </location>
</feature>
<feature type="compositionally biased region" description="Low complexity" evidence="1">
    <location>
        <begin position="231"/>
        <end position="241"/>
    </location>
</feature>
<feature type="region of interest" description="Disordered" evidence="1">
    <location>
        <begin position="231"/>
        <end position="255"/>
    </location>
</feature>
<feature type="transmembrane region" description="Helical" evidence="2">
    <location>
        <begin position="505"/>
        <end position="527"/>
    </location>
</feature>
<gene>
    <name evidence="3" type="ORF">DdX_10414</name>
</gene>
<feature type="region of interest" description="Disordered" evidence="1">
    <location>
        <begin position="276"/>
        <end position="318"/>
    </location>
</feature>
<reference evidence="3" key="1">
    <citation type="submission" date="2022-01" db="EMBL/GenBank/DDBJ databases">
        <title>Genome Sequence Resource for Two Populations of Ditylenchus destructor, the Migratory Endoparasitic Phytonematode.</title>
        <authorList>
            <person name="Zhang H."/>
            <person name="Lin R."/>
            <person name="Xie B."/>
        </authorList>
    </citation>
    <scope>NUCLEOTIDE SEQUENCE</scope>
    <source>
        <strain evidence="3">BazhouSP</strain>
    </source>
</reference>
<accession>A0AAD4R5C1</accession>
<dbReference type="AlphaFoldDB" id="A0AAD4R5C1"/>
<organism evidence="3 4">
    <name type="scientific">Ditylenchus destructor</name>
    <dbReference type="NCBI Taxonomy" id="166010"/>
    <lineage>
        <taxon>Eukaryota</taxon>
        <taxon>Metazoa</taxon>
        <taxon>Ecdysozoa</taxon>
        <taxon>Nematoda</taxon>
        <taxon>Chromadorea</taxon>
        <taxon>Rhabditida</taxon>
        <taxon>Tylenchina</taxon>
        <taxon>Tylenchomorpha</taxon>
        <taxon>Sphaerularioidea</taxon>
        <taxon>Anguinidae</taxon>
        <taxon>Anguininae</taxon>
        <taxon>Ditylenchus</taxon>
    </lineage>
</organism>